<comment type="caution">
    <text evidence="5">The sequence shown here is derived from an EMBL/GenBank/DDBJ whole genome shotgun (WGS) entry which is preliminary data.</text>
</comment>
<dbReference type="SMART" id="SM00248">
    <property type="entry name" value="ANK"/>
    <property type="match status" value="8"/>
</dbReference>
<protein>
    <submittedName>
        <fullName evidence="5">Putative ankyrin-1-like</fullName>
    </submittedName>
</protein>
<evidence type="ECO:0000256" key="1">
    <source>
        <dbReference type="ARBA" id="ARBA00022737"/>
    </source>
</evidence>
<feature type="repeat" description="ANK" evidence="3">
    <location>
        <begin position="186"/>
        <end position="218"/>
    </location>
</feature>
<name>A0A3R7QQ74_PENVA</name>
<evidence type="ECO:0000256" key="2">
    <source>
        <dbReference type="ARBA" id="ARBA00023043"/>
    </source>
</evidence>
<feature type="repeat" description="ANK" evidence="3">
    <location>
        <begin position="219"/>
        <end position="243"/>
    </location>
</feature>
<gene>
    <name evidence="5" type="ORF">C7M84_007044</name>
</gene>
<dbReference type="Proteomes" id="UP000283509">
    <property type="component" value="Unassembled WGS sequence"/>
</dbReference>
<dbReference type="Pfam" id="PF12796">
    <property type="entry name" value="Ank_2"/>
    <property type="match status" value="2"/>
</dbReference>
<dbReference type="InterPro" id="IPR050776">
    <property type="entry name" value="Ank_Repeat/CDKN_Inhibitor"/>
</dbReference>
<feature type="repeat" description="ANK" evidence="3">
    <location>
        <begin position="96"/>
        <end position="128"/>
    </location>
</feature>
<dbReference type="STRING" id="6689.A0A3R7QQ74"/>
<sequence>MAQSGDAEGVRRLAEEGVDLKAASSMPDQRGLRALHIATIGGHARVVQELVRGGADINGRTTEGVCALHYAAAGGHTEIIGILTEAECDVNAETSDGDTALHLAVYHSNLSTVKCLIKGGVDFARGNKRGLTPLDIAAAARKADIASYLVEVSVKRALESEDTGILVELLRKGADLDPLIVKQSTEGMRAVHYAAWHGSLEMLRLLKEKNADLTATSVEGHTALHWAARGGQLDAVKWLLSHGGLDAACRSKDGATALDVALRLRKTDVADFLKSFTRGVGPANLDGKPPQTHEIEVNIKQRTEAGATDEAGVGGAVVRKGSGSTAGREGAAATAQGLAKTNAGTRAAGVAGAAPTNPQPRQGEVAQDPGLGQGTPDLDAKLLKAASDGDLQGVRFCLSAGASVEAASSAMGEERVVFPERKEKWLRPLHLQRGRGTWASFVSFLVEAPNSKARGREGYSAIHYAAKGGHIDVLRILHEKMWQHESQNRQWADDPSRGS</sequence>
<dbReference type="Pfam" id="PF00023">
    <property type="entry name" value="Ank"/>
    <property type="match status" value="2"/>
</dbReference>
<feature type="region of interest" description="Disordered" evidence="4">
    <location>
        <begin position="303"/>
        <end position="378"/>
    </location>
</feature>
<evidence type="ECO:0000313" key="6">
    <source>
        <dbReference type="Proteomes" id="UP000283509"/>
    </source>
</evidence>
<dbReference type="OrthoDB" id="448455at2759"/>
<dbReference type="InterPro" id="IPR036770">
    <property type="entry name" value="Ankyrin_rpt-contain_sf"/>
</dbReference>
<feature type="compositionally biased region" description="Low complexity" evidence="4">
    <location>
        <begin position="343"/>
        <end position="354"/>
    </location>
</feature>
<feature type="repeat" description="ANK" evidence="3">
    <location>
        <begin position="63"/>
        <end position="95"/>
    </location>
</feature>
<dbReference type="PANTHER" id="PTHR24201">
    <property type="entry name" value="ANK_REP_REGION DOMAIN-CONTAINING PROTEIN"/>
    <property type="match status" value="1"/>
</dbReference>
<evidence type="ECO:0000313" key="5">
    <source>
        <dbReference type="EMBL" id="ROT74448.1"/>
    </source>
</evidence>
<dbReference type="PROSITE" id="PS50297">
    <property type="entry name" value="ANK_REP_REGION"/>
    <property type="match status" value="6"/>
</dbReference>
<evidence type="ECO:0000256" key="3">
    <source>
        <dbReference type="PROSITE-ProRule" id="PRU00023"/>
    </source>
</evidence>
<dbReference type="PANTHER" id="PTHR24201:SF16">
    <property type="entry name" value="ANKYRIN-1-LIKE-RELATED"/>
    <property type="match status" value="1"/>
</dbReference>
<dbReference type="AlphaFoldDB" id="A0A3R7QQ74"/>
<dbReference type="GO" id="GO:0005634">
    <property type="term" value="C:nucleus"/>
    <property type="evidence" value="ECO:0007669"/>
    <property type="project" value="TreeGrafter"/>
</dbReference>
<dbReference type="PROSITE" id="PS50088">
    <property type="entry name" value="ANK_REPEAT"/>
    <property type="match status" value="6"/>
</dbReference>
<dbReference type="InterPro" id="IPR002110">
    <property type="entry name" value="Ankyrin_rpt"/>
</dbReference>
<keyword evidence="6" id="KW-1185">Reference proteome</keyword>
<reference evidence="5 6" key="1">
    <citation type="submission" date="2018-04" db="EMBL/GenBank/DDBJ databases">
        <authorList>
            <person name="Zhang X."/>
            <person name="Yuan J."/>
            <person name="Li F."/>
            <person name="Xiang J."/>
        </authorList>
    </citation>
    <scope>NUCLEOTIDE SEQUENCE [LARGE SCALE GENOMIC DNA]</scope>
    <source>
        <tissue evidence="5">Muscle</tissue>
    </source>
</reference>
<accession>A0A3R7QQ74</accession>
<organism evidence="5 6">
    <name type="scientific">Penaeus vannamei</name>
    <name type="common">Whiteleg shrimp</name>
    <name type="synonym">Litopenaeus vannamei</name>
    <dbReference type="NCBI Taxonomy" id="6689"/>
    <lineage>
        <taxon>Eukaryota</taxon>
        <taxon>Metazoa</taxon>
        <taxon>Ecdysozoa</taxon>
        <taxon>Arthropoda</taxon>
        <taxon>Crustacea</taxon>
        <taxon>Multicrustacea</taxon>
        <taxon>Malacostraca</taxon>
        <taxon>Eumalacostraca</taxon>
        <taxon>Eucarida</taxon>
        <taxon>Decapoda</taxon>
        <taxon>Dendrobranchiata</taxon>
        <taxon>Penaeoidea</taxon>
        <taxon>Penaeidae</taxon>
        <taxon>Penaeus</taxon>
    </lineage>
</organism>
<feature type="repeat" description="ANK" evidence="3">
    <location>
        <begin position="457"/>
        <end position="489"/>
    </location>
</feature>
<dbReference type="EMBL" id="QCYY01001896">
    <property type="protein sequence ID" value="ROT74448.1"/>
    <property type="molecule type" value="Genomic_DNA"/>
</dbReference>
<keyword evidence="2 3" id="KW-0040">ANK repeat</keyword>
<dbReference type="SUPFAM" id="SSF48403">
    <property type="entry name" value="Ankyrin repeat"/>
    <property type="match status" value="2"/>
</dbReference>
<reference evidence="5 6" key="2">
    <citation type="submission" date="2019-01" db="EMBL/GenBank/DDBJ databases">
        <title>The decoding of complex shrimp genome reveals the adaptation for benthos swimmer, frequently molting mechanism and breeding impact on genome.</title>
        <authorList>
            <person name="Sun Y."/>
            <person name="Gao Y."/>
            <person name="Yu Y."/>
        </authorList>
    </citation>
    <scope>NUCLEOTIDE SEQUENCE [LARGE SCALE GENOMIC DNA]</scope>
    <source>
        <tissue evidence="5">Muscle</tissue>
    </source>
</reference>
<dbReference type="Gene3D" id="1.25.40.20">
    <property type="entry name" value="Ankyrin repeat-containing domain"/>
    <property type="match status" value="5"/>
</dbReference>
<feature type="repeat" description="ANK" evidence="3">
    <location>
        <begin position="30"/>
        <end position="62"/>
    </location>
</feature>
<keyword evidence="1" id="KW-0677">Repeat</keyword>
<proteinExistence type="predicted"/>
<evidence type="ECO:0000256" key="4">
    <source>
        <dbReference type="SAM" id="MobiDB-lite"/>
    </source>
</evidence>